<sequence>MLRVDDTSSPDIKWGNDTIMGLENEPAVKALEASPKEYVIADLSKGFYGGSGIVIDWDFVDTE</sequence>
<dbReference type="PATRIC" id="fig|1357400.3.peg.1273"/>
<reference evidence="1 2" key="1">
    <citation type="journal article" date="2014" name="Genome Announc.">
        <title>Draft genome sequences of six enterohepatic helicobacter species isolated from humans and one from rhesus macaques.</title>
        <authorList>
            <person name="Shen Z."/>
            <person name="Sheh A."/>
            <person name="Young S.K."/>
            <person name="Abouelliel A."/>
            <person name="Ward D.V."/>
            <person name="Earl A.M."/>
            <person name="Fox J.G."/>
        </authorList>
    </citation>
    <scope>NUCLEOTIDE SEQUENCE [LARGE SCALE GENOMIC DNA]</scope>
    <source>
        <strain evidence="1 2">MIT 99-5501</strain>
    </source>
</reference>
<dbReference type="RefSeq" id="WP_023927650.1">
    <property type="nucleotide sequence ID" value="NZ_KI669454.1"/>
</dbReference>
<dbReference type="AlphaFoldDB" id="V8CAP6"/>
<evidence type="ECO:0000313" key="1">
    <source>
        <dbReference type="EMBL" id="ETD24177.1"/>
    </source>
</evidence>
<dbReference type="HOGENOM" id="CLU_2879707_0_0_7"/>
<comment type="caution">
    <text evidence="1">The sequence shown here is derived from an EMBL/GenBank/DDBJ whole genome shotgun (WGS) entry which is preliminary data.</text>
</comment>
<keyword evidence="2" id="KW-1185">Reference proteome</keyword>
<dbReference type="Proteomes" id="UP000018731">
    <property type="component" value="Unassembled WGS sequence"/>
</dbReference>
<organism evidence="1 2">
    <name type="scientific">Helicobacter macacae MIT 99-5501</name>
    <dbReference type="NCBI Taxonomy" id="1357400"/>
    <lineage>
        <taxon>Bacteria</taxon>
        <taxon>Pseudomonadati</taxon>
        <taxon>Campylobacterota</taxon>
        <taxon>Epsilonproteobacteria</taxon>
        <taxon>Campylobacterales</taxon>
        <taxon>Helicobacteraceae</taxon>
        <taxon>Helicobacter</taxon>
    </lineage>
</organism>
<name>V8CAP6_9HELI</name>
<evidence type="ECO:0000313" key="2">
    <source>
        <dbReference type="Proteomes" id="UP000018731"/>
    </source>
</evidence>
<gene>
    <name evidence="1" type="ORF">HMPREF2086_00926</name>
</gene>
<protein>
    <submittedName>
        <fullName evidence="1">Uncharacterized protein</fullName>
    </submittedName>
</protein>
<dbReference type="EMBL" id="AZJI01000004">
    <property type="protein sequence ID" value="ETD24177.1"/>
    <property type="molecule type" value="Genomic_DNA"/>
</dbReference>
<dbReference type="STRING" id="1357400.HMPREF2086_00926"/>
<accession>V8CAP6</accession>
<proteinExistence type="predicted"/>